<comment type="subcellular location">
    <subcellularLocation>
        <location evidence="1">Endomembrane system</location>
        <topology evidence="1">Multi-pass membrane protein</topology>
    </subcellularLocation>
</comment>
<dbReference type="AlphaFoldDB" id="A0A382HNK5"/>
<feature type="transmembrane region" description="Helical" evidence="5">
    <location>
        <begin position="40"/>
        <end position="62"/>
    </location>
</feature>
<accession>A0A382HNK5</accession>
<dbReference type="Pfam" id="PF04191">
    <property type="entry name" value="PEMT"/>
    <property type="match status" value="1"/>
</dbReference>
<name>A0A382HNK5_9ZZZZ</name>
<evidence type="ECO:0000256" key="2">
    <source>
        <dbReference type="ARBA" id="ARBA00022692"/>
    </source>
</evidence>
<proteinExistence type="predicted"/>
<dbReference type="Gene3D" id="1.20.120.1630">
    <property type="match status" value="1"/>
</dbReference>
<gene>
    <name evidence="6" type="ORF">METZ01_LOCUS241818</name>
</gene>
<feature type="non-terminal residue" evidence="6">
    <location>
        <position position="85"/>
    </location>
</feature>
<evidence type="ECO:0000256" key="4">
    <source>
        <dbReference type="ARBA" id="ARBA00023136"/>
    </source>
</evidence>
<dbReference type="InterPro" id="IPR007318">
    <property type="entry name" value="Phopholipid_MeTrfase"/>
</dbReference>
<evidence type="ECO:0000256" key="5">
    <source>
        <dbReference type="SAM" id="Phobius"/>
    </source>
</evidence>
<reference evidence="6" key="1">
    <citation type="submission" date="2018-05" db="EMBL/GenBank/DDBJ databases">
        <authorList>
            <person name="Lanie J.A."/>
            <person name="Ng W.-L."/>
            <person name="Kazmierczak K.M."/>
            <person name="Andrzejewski T.M."/>
            <person name="Davidsen T.M."/>
            <person name="Wayne K.J."/>
            <person name="Tettelin H."/>
            <person name="Glass J.I."/>
            <person name="Rusch D."/>
            <person name="Podicherti R."/>
            <person name="Tsui H.-C.T."/>
            <person name="Winkler M.E."/>
        </authorList>
    </citation>
    <scope>NUCLEOTIDE SEQUENCE</scope>
</reference>
<evidence type="ECO:0000256" key="3">
    <source>
        <dbReference type="ARBA" id="ARBA00022989"/>
    </source>
</evidence>
<evidence type="ECO:0000313" key="6">
    <source>
        <dbReference type="EMBL" id="SVB88964.1"/>
    </source>
</evidence>
<evidence type="ECO:0008006" key="7">
    <source>
        <dbReference type="Google" id="ProtNLM"/>
    </source>
</evidence>
<dbReference type="GO" id="GO:0012505">
    <property type="term" value="C:endomembrane system"/>
    <property type="evidence" value="ECO:0007669"/>
    <property type="project" value="UniProtKB-SubCell"/>
</dbReference>
<protein>
    <recommendedName>
        <fullName evidence="7">NnrU domain-containing protein</fullName>
    </recommendedName>
</protein>
<sequence>MVFFFSGFNIFKSYAENPVPTSPSDRLIKTGIFAYTRNPIYLSFVLFHLSMFLVFENVMYLLSSIGQAIWIHNYIIKYEEEYLLG</sequence>
<keyword evidence="2 5" id="KW-0812">Transmembrane</keyword>
<organism evidence="6">
    <name type="scientific">marine metagenome</name>
    <dbReference type="NCBI Taxonomy" id="408172"/>
    <lineage>
        <taxon>unclassified sequences</taxon>
        <taxon>metagenomes</taxon>
        <taxon>ecological metagenomes</taxon>
    </lineage>
</organism>
<keyword evidence="3 5" id="KW-1133">Transmembrane helix</keyword>
<dbReference type="EMBL" id="UINC01062387">
    <property type="protein sequence ID" value="SVB88964.1"/>
    <property type="molecule type" value="Genomic_DNA"/>
</dbReference>
<keyword evidence="4 5" id="KW-0472">Membrane</keyword>
<evidence type="ECO:0000256" key="1">
    <source>
        <dbReference type="ARBA" id="ARBA00004127"/>
    </source>
</evidence>